<organism evidence="2 3">
    <name type="scientific">Dactylonectria macrodidyma</name>
    <dbReference type="NCBI Taxonomy" id="307937"/>
    <lineage>
        <taxon>Eukaryota</taxon>
        <taxon>Fungi</taxon>
        <taxon>Dikarya</taxon>
        <taxon>Ascomycota</taxon>
        <taxon>Pezizomycotina</taxon>
        <taxon>Sordariomycetes</taxon>
        <taxon>Hypocreomycetidae</taxon>
        <taxon>Hypocreales</taxon>
        <taxon>Nectriaceae</taxon>
        <taxon>Dactylonectria</taxon>
    </lineage>
</organism>
<dbReference type="InterPro" id="IPR011990">
    <property type="entry name" value="TPR-like_helical_dom_sf"/>
</dbReference>
<evidence type="ECO:0000313" key="2">
    <source>
        <dbReference type="EMBL" id="KAH7134377.1"/>
    </source>
</evidence>
<comment type="caution">
    <text evidence="2">The sequence shown here is derived from an EMBL/GenBank/DDBJ whole genome shotgun (WGS) entry which is preliminary data.</text>
</comment>
<dbReference type="OrthoDB" id="427518at2759"/>
<gene>
    <name evidence="2" type="ORF">EDB81DRAFT_97191</name>
</gene>
<keyword evidence="3" id="KW-1185">Reference proteome</keyword>
<dbReference type="EMBL" id="JAGMUV010000014">
    <property type="protein sequence ID" value="KAH7134377.1"/>
    <property type="molecule type" value="Genomic_DNA"/>
</dbReference>
<dbReference type="PANTHER" id="PTHR46082:SF6">
    <property type="entry name" value="AAA+ ATPASE DOMAIN-CONTAINING PROTEIN-RELATED"/>
    <property type="match status" value="1"/>
</dbReference>
<dbReference type="Gene3D" id="3.40.50.300">
    <property type="entry name" value="P-loop containing nucleotide triphosphate hydrolases"/>
    <property type="match status" value="1"/>
</dbReference>
<dbReference type="SMART" id="SM00028">
    <property type="entry name" value="TPR"/>
    <property type="match status" value="7"/>
</dbReference>
<dbReference type="Proteomes" id="UP000738349">
    <property type="component" value="Unassembled WGS sequence"/>
</dbReference>
<evidence type="ECO:0000313" key="3">
    <source>
        <dbReference type="Proteomes" id="UP000738349"/>
    </source>
</evidence>
<keyword evidence="2" id="KW-0378">Hydrolase</keyword>
<reference evidence="2" key="1">
    <citation type="journal article" date="2021" name="Nat. Commun.">
        <title>Genetic determinants of endophytism in the Arabidopsis root mycobiome.</title>
        <authorList>
            <person name="Mesny F."/>
            <person name="Miyauchi S."/>
            <person name="Thiergart T."/>
            <person name="Pickel B."/>
            <person name="Atanasova L."/>
            <person name="Karlsson M."/>
            <person name="Huettel B."/>
            <person name="Barry K.W."/>
            <person name="Haridas S."/>
            <person name="Chen C."/>
            <person name="Bauer D."/>
            <person name="Andreopoulos W."/>
            <person name="Pangilinan J."/>
            <person name="LaButti K."/>
            <person name="Riley R."/>
            <person name="Lipzen A."/>
            <person name="Clum A."/>
            <person name="Drula E."/>
            <person name="Henrissat B."/>
            <person name="Kohler A."/>
            <person name="Grigoriev I.V."/>
            <person name="Martin F.M."/>
            <person name="Hacquard S."/>
        </authorList>
    </citation>
    <scope>NUCLEOTIDE SEQUENCE</scope>
    <source>
        <strain evidence="2">MPI-CAGE-AT-0147</strain>
    </source>
</reference>
<proteinExistence type="predicted"/>
<dbReference type="InterPro" id="IPR053137">
    <property type="entry name" value="NLR-like"/>
</dbReference>
<dbReference type="PANTHER" id="PTHR46082">
    <property type="entry name" value="ATP/GTP-BINDING PROTEIN-RELATED"/>
    <property type="match status" value="1"/>
</dbReference>
<dbReference type="Pfam" id="PF13374">
    <property type="entry name" value="TPR_10"/>
    <property type="match status" value="2"/>
</dbReference>
<dbReference type="Gene3D" id="1.25.40.10">
    <property type="entry name" value="Tetratricopeptide repeat domain"/>
    <property type="match status" value="2"/>
</dbReference>
<sequence length="811" mass="91421">MVKFASSEDNEYKKISGHLQLMAAEAGEKVRSSWEMEARVDDARNGVGSHTFNLPFSLSEVTEATRFVGRKDELLQLHRGLNTTQDRRVAILHGLGGIGKTQLTIAYLKSYRANYSAIIWLNARDETSLEQGFSIAAKKILGQYPSLVSIRTALDGQEPQGIVQAVKRWLDEPGNDRWLLVFDNYDNPKLGNEQQSEDTAENRESRTEGGSLSQAEAKALKAFDIRLFFPDSYQGSIIITTRASINGIGNSIFLRKLTDMSDGLEILSSTSHRKDVTNDDAAVELARRLDGLPLALATAGAYLNQVSSSWVEYLEMYQTSWLRLLKTSPVLLSYENRALYSTWDISYRQIERKKPAAAMLLKLWAYFDKEDLWYELLRYEYEEVPTWFADMVVDRISFNEVMRVLCDHGLVEVGSKEWGAESRGYSVHDCVHSWMISVLNAQQDAAMAQLALCCVAQRIPNDDQPDYWLTQRRLLLHADICASHMLRLVERVDEKDSWTCFKFGCLYADQGRHKAAEAMLDRALQGYEEILGPGHIVTLDIVNSLAILCAGQGRYGEAEAMYDRALQGYEKVLGPDHHSTLNVINNSGNLYARQGRYEEADAMYNRAFQGFEKTLGPEHRKTLDIVHNVGALYWMGGRYAEAELMYDRALRGKEKALGLEHISTLDTVNNLGSLYVGQGRFREAEAMCDRALLGEEKALGAEHTSTLDTVNNIGLLFAKQGRHKDAEAMYDRALQGYEKVFGPAVDTQPEALFILQNLGNLAVELGDHGRAEDFYARALFGFETVFGRENKRYQKVSSQLRQVRANISQDT</sequence>
<name>A0A9P9EBH5_9HYPO</name>
<dbReference type="Gene3D" id="1.10.8.430">
    <property type="entry name" value="Helical domain of apoptotic protease-activating factors"/>
    <property type="match status" value="1"/>
</dbReference>
<evidence type="ECO:0000256" key="1">
    <source>
        <dbReference type="SAM" id="MobiDB-lite"/>
    </source>
</evidence>
<dbReference type="SUPFAM" id="SSF52540">
    <property type="entry name" value="P-loop containing nucleoside triphosphate hydrolases"/>
    <property type="match status" value="1"/>
</dbReference>
<dbReference type="GO" id="GO:0016787">
    <property type="term" value="F:hydrolase activity"/>
    <property type="evidence" value="ECO:0007669"/>
    <property type="project" value="UniProtKB-KW"/>
</dbReference>
<dbReference type="Pfam" id="PF13424">
    <property type="entry name" value="TPR_12"/>
    <property type="match status" value="2"/>
</dbReference>
<dbReference type="SUPFAM" id="SSF48452">
    <property type="entry name" value="TPR-like"/>
    <property type="match status" value="2"/>
</dbReference>
<dbReference type="InterPro" id="IPR019734">
    <property type="entry name" value="TPR_rpt"/>
</dbReference>
<feature type="region of interest" description="Disordered" evidence="1">
    <location>
        <begin position="190"/>
        <end position="213"/>
    </location>
</feature>
<dbReference type="InterPro" id="IPR042197">
    <property type="entry name" value="Apaf_helical"/>
</dbReference>
<protein>
    <submittedName>
        <fullName evidence="2">P-loop containing nucleoside triphosphate hydrolase protein</fullName>
    </submittedName>
</protein>
<dbReference type="InterPro" id="IPR027417">
    <property type="entry name" value="P-loop_NTPase"/>
</dbReference>
<dbReference type="AlphaFoldDB" id="A0A9P9EBH5"/>
<accession>A0A9P9EBH5</accession>